<proteinExistence type="predicted"/>
<keyword evidence="2" id="KW-1185">Reference proteome</keyword>
<dbReference type="HOGENOM" id="CLU_2084012_0_0_1"/>
<protein>
    <submittedName>
        <fullName evidence="1">Uncharacterized protein</fullName>
    </submittedName>
</protein>
<reference evidence="1" key="3">
    <citation type="submission" date="2025-09" db="UniProtKB">
        <authorList>
            <consortium name="Ensembl"/>
        </authorList>
    </citation>
    <scope>IDENTIFICATION</scope>
</reference>
<accession>H2ZAC6</accession>
<dbReference type="GeneTree" id="ENSGT00940000164352"/>
<sequence>MEVTSGFKLRRKASRNEALTKKEISPFPTWCIIVTFLTFLSPAFPLQHICNFGYFKGCDNALLKMTKKRFGLYTIGCVFKQLQSFNLGYEFNISLAACGPSIKLSYHILNTNKLCCF</sequence>
<dbReference type="Proteomes" id="UP000007875">
    <property type="component" value="Unassembled WGS sequence"/>
</dbReference>
<name>H2ZAC6_CIOSA</name>
<evidence type="ECO:0000313" key="1">
    <source>
        <dbReference type="Ensembl" id="ENSCSAVP00000014541.1"/>
    </source>
</evidence>
<reference evidence="2" key="1">
    <citation type="submission" date="2003-08" db="EMBL/GenBank/DDBJ databases">
        <authorList>
            <person name="Birren B."/>
            <person name="Nusbaum C."/>
            <person name="Abebe A."/>
            <person name="Abouelleil A."/>
            <person name="Adekoya E."/>
            <person name="Ait-zahra M."/>
            <person name="Allen N."/>
            <person name="Allen T."/>
            <person name="An P."/>
            <person name="Anderson M."/>
            <person name="Anderson S."/>
            <person name="Arachchi H."/>
            <person name="Armbruster J."/>
            <person name="Bachantsang P."/>
            <person name="Baldwin J."/>
            <person name="Barry A."/>
            <person name="Bayul T."/>
            <person name="Blitshsteyn B."/>
            <person name="Bloom T."/>
            <person name="Blye J."/>
            <person name="Boguslavskiy L."/>
            <person name="Borowsky M."/>
            <person name="Boukhgalter B."/>
            <person name="Brunache A."/>
            <person name="Butler J."/>
            <person name="Calixte N."/>
            <person name="Calvo S."/>
            <person name="Camarata J."/>
            <person name="Campo K."/>
            <person name="Chang J."/>
            <person name="Cheshatsang Y."/>
            <person name="Citroen M."/>
            <person name="Collymore A."/>
            <person name="Considine T."/>
            <person name="Cook A."/>
            <person name="Cooke P."/>
            <person name="Corum B."/>
            <person name="Cuomo C."/>
            <person name="David R."/>
            <person name="Dawoe T."/>
            <person name="Degray S."/>
            <person name="Dodge S."/>
            <person name="Dooley K."/>
            <person name="Dorje P."/>
            <person name="Dorjee K."/>
            <person name="Dorris L."/>
            <person name="Duffey N."/>
            <person name="Dupes A."/>
            <person name="Elkins T."/>
            <person name="Engels R."/>
            <person name="Erickson J."/>
            <person name="Farina A."/>
            <person name="Faro S."/>
            <person name="Ferreira P."/>
            <person name="Fischer H."/>
            <person name="Fitzgerald M."/>
            <person name="Foley K."/>
            <person name="Gage D."/>
            <person name="Galagan J."/>
            <person name="Gearin G."/>
            <person name="Gnerre S."/>
            <person name="Gnirke A."/>
            <person name="Goyette A."/>
            <person name="Graham J."/>
            <person name="Grandbois E."/>
            <person name="Gyaltsen K."/>
            <person name="Hafez N."/>
            <person name="Hagopian D."/>
            <person name="Hagos B."/>
            <person name="Hall J."/>
            <person name="Hatcher B."/>
            <person name="Heller A."/>
            <person name="Higgins H."/>
            <person name="Honan T."/>
            <person name="Horn A."/>
            <person name="Houde N."/>
            <person name="Hughes L."/>
            <person name="Hulme W."/>
            <person name="Husby E."/>
            <person name="Iliev I."/>
            <person name="Jaffe D."/>
            <person name="Jones C."/>
            <person name="Kamal M."/>
            <person name="Kamat A."/>
            <person name="Kamvysselis M."/>
            <person name="Karlsson E."/>
            <person name="Kells C."/>
            <person name="Kieu A."/>
            <person name="Kisner P."/>
            <person name="Kodira C."/>
            <person name="Kulbokas E."/>
            <person name="Labutti K."/>
            <person name="Lama D."/>
            <person name="Landers T."/>
            <person name="Leger J."/>
            <person name="Levine S."/>
            <person name="Lewis D."/>
            <person name="Lewis T."/>
            <person name="Lindblad-toh K."/>
            <person name="Liu X."/>
            <person name="Lokyitsang T."/>
            <person name="Lokyitsang Y."/>
            <person name="Lucien O."/>
            <person name="Lui A."/>
            <person name="Ma L.J."/>
            <person name="Mabbitt R."/>
            <person name="Macdonald J."/>
            <person name="Maclean C."/>
            <person name="Major J."/>
            <person name="Manning J."/>
            <person name="Marabella R."/>
            <person name="Maru K."/>
            <person name="Matthews C."/>
            <person name="Mauceli E."/>
            <person name="Mccarthy M."/>
            <person name="Mcdonough S."/>
            <person name="Mcghee T."/>
            <person name="Meldrim J."/>
            <person name="Meneus L."/>
            <person name="Mesirov J."/>
            <person name="Mihalev A."/>
            <person name="Mihova T."/>
            <person name="Mikkelsen T."/>
            <person name="Mlenga V."/>
            <person name="Moru K."/>
            <person name="Mozes J."/>
            <person name="Mulrain L."/>
            <person name="Munson G."/>
            <person name="Naylor J."/>
            <person name="Newes C."/>
            <person name="Nguyen C."/>
            <person name="Nguyen N."/>
            <person name="Nguyen T."/>
            <person name="Nicol R."/>
            <person name="Nielsen C."/>
            <person name="Nizzari M."/>
            <person name="Norbu C."/>
            <person name="Norbu N."/>
            <person name="O'donnell P."/>
            <person name="Okoawo O."/>
            <person name="O'leary S."/>
            <person name="Omotosho B."/>
            <person name="O'neill K."/>
            <person name="Osman S."/>
            <person name="Parker S."/>
            <person name="Perrin D."/>
            <person name="Phunkhang P."/>
            <person name="Piqani B."/>
            <person name="Purcell S."/>
            <person name="Rachupka T."/>
            <person name="Ramasamy U."/>
            <person name="Rameau R."/>
            <person name="Ray V."/>
            <person name="Raymond C."/>
            <person name="Retta R."/>
            <person name="Richardson S."/>
            <person name="Rise C."/>
            <person name="Rodriguez J."/>
            <person name="Rogers J."/>
            <person name="Rogov P."/>
            <person name="Rutman M."/>
            <person name="Schupbach R."/>
            <person name="Seaman C."/>
            <person name="Settipalli S."/>
            <person name="Sharpe T."/>
            <person name="Sheridan J."/>
            <person name="Sherpa N."/>
            <person name="Shi J."/>
            <person name="Smirnov S."/>
            <person name="Smith C."/>
            <person name="Sougnez C."/>
            <person name="Spencer B."/>
            <person name="Stalker J."/>
            <person name="Stange-thomann N."/>
            <person name="Stavropoulos S."/>
            <person name="Stetson K."/>
            <person name="Stone C."/>
            <person name="Stone S."/>
            <person name="Stubbs M."/>
            <person name="Talamas J."/>
            <person name="Tchuinga P."/>
            <person name="Tenzing P."/>
            <person name="Tesfaye S."/>
            <person name="Theodore J."/>
            <person name="Thoulutsang Y."/>
            <person name="Topham K."/>
            <person name="Towey S."/>
            <person name="Tsamla T."/>
            <person name="Tsomo N."/>
            <person name="Vallee D."/>
            <person name="Vassiliev H."/>
            <person name="Venkataraman V."/>
            <person name="Vinson J."/>
            <person name="Vo A."/>
            <person name="Wade C."/>
            <person name="Wang S."/>
            <person name="Wangchuk T."/>
            <person name="Wangdi T."/>
            <person name="Whittaker C."/>
            <person name="Wilkinson J."/>
            <person name="Wu Y."/>
            <person name="Wyman D."/>
            <person name="Yadav S."/>
            <person name="Yang S."/>
            <person name="Yang X."/>
            <person name="Yeager S."/>
            <person name="Yee E."/>
            <person name="Young G."/>
            <person name="Zainoun J."/>
            <person name="Zembeck L."/>
            <person name="Zimmer A."/>
            <person name="Zody M."/>
            <person name="Lander E."/>
        </authorList>
    </citation>
    <scope>NUCLEOTIDE SEQUENCE [LARGE SCALE GENOMIC DNA]</scope>
</reference>
<dbReference type="AlphaFoldDB" id="H2ZAC6"/>
<organism evidence="1 2">
    <name type="scientific">Ciona savignyi</name>
    <name type="common">Pacific transparent sea squirt</name>
    <dbReference type="NCBI Taxonomy" id="51511"/>
    <lineage>
        <taxon>Eukaryota</taxon>
        <taxon>Metazoa</taxon>
        <taxon>Chordata</taxon>
        <taxon>Tunicata</taxon>
        <taxon>Ascidiacea</taxon>
        <taxon>Phlebobranchia</taxon>
        <taxon>Cionidae</taxon>
        <taxon>Ciona</taxon>
    </lineage>
</organism>
<dbReference type="Ensembl" id="ENSCSAVT00000014706.1">
    <property type="protein sequence ID" value="ENSCSAVP00000014541.1"/>
    <property type="gene ID" value="ENSCSAVG00000008509.1"/>
</dbReference>
<reference evidence="1" key="2">
    <citation type="submission" date="2025-08" db="UniProtKB">
        <authorList>
            <consortium name="Ensembl"/>
        </authorList>
    </citation>
    <scope>IDENTIFICATION</scope>
</reference>
<evidence type="ECO:0000313" key="2">
    <source>
        <dbReference type="Proteomes" id="UP000007875"/>
    </source>
</evidence>